<organism evidence="1 2">
    <name type="scientific">Aspergillus calidoustus</name>
    <dbReference type="NCBI Taxonomy" id="454130"/>
    <lineage>
        <taxon>Eukaryota</taxon>
        <taxon>Fungi</taxon>
        <taxon>Dikarya</taxon>
        <taxon>Ascomycota</taxon>
        <taxon>Pezizomycotina</taxon>
        <taxon>Eurotiomycetes</taxon>
        <taxon>Eurotiomycetidae</taxon>
        <taxon>Eurotiales</taxon>
        <taxon>Aspergillaceae</taxon>
        <taxon>Aspergillus</taxon>
        <taxon>Aspergillus subgen. Nidulantes</taxon>
    </lineage>
</organism>
<dbReference type="Proteomes" id="UP000054771">
    <property type="component" value="Unassembled WGS sequence"/>
</dbReference>
<name>A0A0U5GSC8_ASPCI</name>
<dbReference type="EMBL" id="CDMC01000002">
    <property type="protein sequence ID" value="CEN59991.1"/>
    <property type="molecule type" value="Genomic_DNA"/>
</dbReference>
<gene>
    <name evidence="1" type="ORF">ASPCAL02432</name>
</gene>
<dbReference type="Gene3D" id="1.25.40.10">
    <property type="entry name" value="Tetratricopeptide repeat domain"/>
    <property type="match status" value="1"/>
</dbReference>
<protein>
    <submittedName>
        <fullName evidence="1">Uncharacterized protein</fullName>
    </submittedName>
</protein>
<evidence type="ECO:0000313" key="2">
    <source>
        <dbReference type="Proteomes" id="UP000054771"/>
    </source>
</evidence>
<sequence length="220" mass="23982">MSDDSLANILMIEAEQLLEMYNEDQSQENLLNNAVQGAKRAVQITRANHVTGLSLLATCLYHRIQNRFSLDDFDQALEAVQEMSSLAHDDPESQLEASQLLTKLYKQRFDALGELSDLDAAIAFGRTCANSTAIEPSQRLIHLINLSTLQSDRFELLRRADDAESAVDSARQAEELASGMNPAEQASAAAAVGAALLRLCLAGRQLGGVDQLNPAIEKNQ</sequence>
<keyword evidence="2" id="KW-1185">Reference proteome</keyword>
<dbReference type="AlphaFoldDB" id="A0A0U5GSC8"/>
<proteinExistence type="predicted"/>
<accession>A0A0U5GSC8</accession>
<evidence type="ECO:0000313" key="1">
    <source>
        <dbReference type="EMBL" id="CEN59991.1"/>
    </source>
</evidence>
<dbReference type="InterPro" id="IPR011990">
    <property type="entry name" value="TPR-like_helical_dom_sf"/>
</dbReference>
<dbReference type="OrthoDB" id="9991317at2759"/>
<reference evidence="2" key="1">
    <citation type="journal article" date="2016" name="Genome Announc.">
        <title>Draft genome sequences of fungus Aspergillus calidoustus.</title>
        <authorList>
            <person name="Horn F."/>
            <person name="Linde J."/>
            <person name="Mattern D.J."/>
            <person name="Walther G."/>
            <person name="Guthke R."/>
            <person name="Scherlach K."/>
            <person name="Martin K."/>
            <person name="Brakhage A.A."/>
            <person name="Petzke L."/>
            <person name="Valiante V."/>
        </authorList>
    </citation>
    <scope>NUCLEOTIDE SEQUENCE [LARGE SCALE GENOMIC DNA]</scope>
    <source>
        <strain evidence="2">SF006504</strain>
    </source>
</reference>